<evidence type="ECO:0000313" key="11">
    <source>
        <dbReference type="EMBL" id="TFK25347.1"/>
    </source>
</evidence>
<evidence type="ECO:0000256" key="1">
    <source>
        <dbReference type="ARBA" id="ARBA00001971"/>
    </source>
</evidence>
<dbReference type="InterPro" id="IPR017972">
    <property type="entry name" value="Cyt_P450_CS"/>
</dbReference>
<evidence type="ECO:0000256" key="4">
    <source>
        <dbReference type="ARBA" id="ARBA00022617"/>
    </source>
</evidence>
<keyword evidence="5 9" id="KW-0479">Metal-binding</keyword>
<dbReference type="STRING" id="230819.A0A5C3KYF9"/>
<protein>
    <submittedName>
        <fullName evidence="11">Cytochrome P450</fullName>
    </submittedName>
</protein>
<dbReference type="SUPFAM" id="SSF48264">
    <property type="entry name" value="Cytochrome P450"/>
    <property type="match status" value="1"/>
</dbReference>
<name>A0A5C3KYF9_COPMA</name>
<dbReference type="InterPro" id="IPR002401">
    <property type="entry name" value="Cyt_P450_E_grp-I"/>
</dbReference>
<sequence length="515" mass="58262">MLVAGDIATLAFPAVLALACLGWATSGYFRRRLPLPPGPKGYPLVGNLFDIPPDFAWEKFNSWCKYYNSDILHLRAAGTTMIVLNSFEAAIDLFEKRSSIYSGRPKMTMVREMMGWEFSLAFKDYGAIWRKHRKPTQQALHPNASKDYLPHINKSTRTALARFLDHPAEMLGNLRLMSAETITSSTYGIKVMQENDIYVKAFKEGVEPVIQIFHDPTQFLVEIIPVLKHIPEWFPGAGFKRRTREWKEKTLDMIELPFGAAKTAISNGTILPSFVSHFLERSEELNEVFEEDVVKECAGALYAAGSDTTVSTIFTCMLCLVKNPEITKRAQRELDSVIVSGCLPDFSDEDRLPYVTAIVNEAIRWQPVTPQGVPHTLSTDDEYEGFLIPAGSVVIPNIWAMCHDENMYPDSFKFNPDRFLKDGNLDLETQRDPSLMCFGFGRRICPGRHFAYASIWLAIASIIYIFDLEKAKDENGNEIDPPGDYDPGLAIMAKPFKYQLRPRSKDKEDLVRGTQ</sequence>
<proteinExistence type="inferred from homology"/>
<evidence type="ECO:0000256" key="7">
    <source>
        <dbReference type="ARBA" id="ARBA00023004"/>
    </source>
</evidence>
<comment type="pathway">
    <text evidence="2">Secondary metabolite biosynthesis.</text>
</comment>
<keyword evidence="4 9" id="KW-0349">Heme</keyword>
<accession>A0A5C3KYF9</accession>
<evidence type="ECO:0000256" key="3">
    <source>
        <dbReference type="ARBA" id="ARBA00010617"/>
    </source>
</evidence>
<evidence type="ECO:0000256" key="2">
    <source>
        <dbReference type="ARBA" id="ARBA00005179"/>
    </source>
</evidence>
<evidence type="ECO:0000256" key="8">
    <source>
        <dbReference type="ARBA" id="ARBA00023033"/>
    </source>
</evidence>
<dbReference type="PROSITE" id="PS00086">
    <property type="entry name" value="CYTOCHROME_P450"/>
    <property type="match status" value="1"/>
</dbReference>
<dbReference type="EMBL" id="ML210187">
    <property type="protein sequence ID" value="TFK25347.1"/>
    <property type="molecule type" value="Genomic_DNA"/>
</dbReference>
<gene>
    <name evidence="11" type="ORF">FA15DRAFT_668577</name>
</gene>
<evidence type="ECO:0000256" key="9">
    <source>
        <dbReference type="PIRSR" id="PIRSR602401-1"/>
    </source>
</evidence>
<dbReference type="GO" id="GO:0016705">
    <property type="term" value="F:oxidoreductase activity, acting on paired donors, with incorporation or reduction of molecular oxygen"/>
    <property type="evidence" value="ECO:0007669"/>
    <property type="project" value="InterPro"/>
</dbReference>
<dbReference type="Proteomes" id="UP000307440">
    <property type="component" value="Unassembled WGS sequence"/>
</dbReference>
<dbReference type="PANTHER" id="PTHR46300">
    <property type="entry name" value="P450, PUTATIVE (EUROFUNG)-RELATED-RELATED"/>
    <property type="match status" value="1"/>
</dbReference>
<dbReference type="PRINTS" id="PR00385">
    <property type="entry name" value="P450"/>
</dbReference>
<evidence type="ECO:0000256" key="5">
    <source>
        <dbReference type="ARBA" id="ARBA00022723"/>
    </source>
</evidence>
<evidence type="ECO:0000313" key="12">
    <source>
        <dbReference type="Proteomes" id="UP000307440"/>
    </source>
</evidence>
<comment type="similarity">
    <text evidence="3 10">Belongs to the cytochrome P450 family.</text>
</comment>
<reference evidence="11 12" key="1">
    <citation type="journal article" date="2019" name="Nat. Ecol. Evol.">
        <title>Megaphylogeny resolves global patterns of mushroom evolution.</title>
        <authorList>
            <person name="Varga T."/>
            <person name="Krizsan K."/>
            <person name="Foldi C."/>
            <person name="Dima B."/>
            <person name="Sanchez-Garcia M."/>
            <person name="Sanchez-Ramirez S."/>
            <person name="Szollosi G.J."/>
            <person name="Szarkandi J.G."/>
            <person name="Papp V."/>
            <person name="Albert L."/>
            <person name="Andreopoulos W."/>
            <person name="Angelini C."/>
            <person name="Antonin V."/>
            <person name="Barry K.W."/>
            <person name="Bougher N.L."/>
            <person name="Buchanan P."/>
            <person name="Buyck B."/>
            <person name="Bense V."/>
            <person name="Catcheside P."/>
            <person name="Chovatia M."/>
            <person name="Cooper J."/>
            <person name="Damon W."/>
            <person name="Desjardin D."/>
            <person name="Finy P."/>
            <person name="Geml J."/>
            <person name="Haridas S."/>
            <person name="Hughes K."/>
            <person name="Justo A."/>
            <person name="Karasinski D."/>
            <person name="Kautmanova I."/>
            <person name="Kiss B."/>
            <person name="Kocsube S."/>
            <person name="Kotiranta H."/>
            <person name="LaButti K.M."/>
            <person name="Lechner B.E."/>
            <person name="Liimatainen K."/>
            <person name="Lipzen A."/>
            <person name="Lukacs Z."/>
            <person name="Mihaltcheva S."/>
            <person name="Morgado L.N."/>
            <person name="Niskanen T."/>
            <person name="Noordeloos M.E."/>
            <person name="Ohm R.A."/>
            <person name="Ortiz-Santana B."/>
            <person name="Ovrebo C."/>
            <person name="Racz N."/>
            <person name="Riley R."/>
            <person name="Savchenko A."/>
            <person name="Shiryaev A."/>
            <person name="Soop K."/>
            <person name="Spirin V."/>
            <person name="Szebenyi C."/>
            <person name="Tomsovsky M."/>
            <person name="Tulloss R.E."/>
            <person name="Uehling J."/>
            <person name="Grigoriev I.V."/>
            <person name="Vagvolgyi C."/>
            <person name="Papp T."/>
            <person name="Martin F.M."/>
            <person name="Miettinen O."/>
            <person name="Hibbett D.S."/>
            <person name="Nagy L.G."/>
        </authorList>
    </citation>
    <scope>NUCLEOTIDE SEQUENCE [LARGE SCALE GENOMIC DNA]</scope>
    <source>
        <strain evidence="11 12">CBS 121175</strain>
    </source>
</reference>
<dbReference type="GO" id="GO:0020037">
    <property type="term" value="F:heme binding"/>
    <property type="evidence" value="ECO:0007669"/>
    <property type="project" value="InterPro"/>
</dbReference>
<keyword evidence="12" id="KW-1185">Reference proteome</keyword>
<dbReference type="GO" id="GO:0004497">
    <property type="term" value="F:monooxygenase activity"/>
    <property type="evidence" value="ECO:0007669"/>
    <property type="project" value="UniProtKB-KW"/>
</dbReference>
<keyword evidence="7 9" id="KW-0408">Iron</keyword>
<dbReference type="InterPro" id="IPR001128">
    <property type="entry name" value="Cyt_P450"/>
</dbReference>
<evidence type="ECO:0000256" key="10">
    <source>
        <dbReference type="RuleBase" id="RU000461"/>
    </source>
</evidence>
<dbReference type="PANTHER" id="PTHR46300:SF7">
    <property type="entry name" value="P450, PUTATIVE (EUROFUNG)-RELATED"/>
    <property type="match status" value="1"/>
</dbReference>
<dbReference type="PRINTS" id="PR00463">
    <property type="entry name" value="EP450I"/>
</dbReference>
<dbReference type="InterPro" id="IPR050364">
    <property type="entry name" value="Cytochrome_P450_fung"/>
</dbReference>
<dbReference type="InterPro" id="IPR036396">
    <property type="entry name" value="Cyt_P450_sf"/>
</dbReference>
<dbReference type="CDD" id="cd11065">
    <property type="entry name" value="CYP64-like"/>
    <property type="match status" value="1"/>
</dbReference>
<keyword evidence="6 10" id="KW-0560">Oxidoreductase</keyword>
<evidence type="ECO:0000256" key="6">
    <source>
        <dbReference type="ARBA" id="ARBA00023002"/>
    </source>
</evidence>
<comment type="cofactor">
    <cofactor evidence="1 9">
        <name>heme</name>
        <dbReference type="ChEBI" id="CHEBI:30413"/>
    </cofactor>
</comment>
<feature type="binding site" description="axial binding residue" evidence="9">
    <location>
        <position position="445"/>
    </location>
    <ligand>
        <name>heme</name>
        <dbReference type="ChEBI" id="CHEBI:30413"/>
    </ligand>
    <ligandPart>
        <name>Fe</name>
        <dbReference type="ChEBI" id="CHEBI:18248"/>
    </ligandPart>
</feature>
<keyword evidence="8 10" id="KW-0503">Monooxygenase</keyword>
<organism evidence="11 12">
    <name type="scientific">Coprinopsis marcescibilis</name>
    <name type="common">Agaric fungus</name>
    <name type="synonym">Psathyrella marcescibilis</name>
    <dbReference type="NCBI Taxonomy" id="230819"/>
    <lineage>
        <taxon>Eukaryota</taxon>
        <taxon>Fungi</taxon>
        <taxon>Dikarya</taxon>
        <taxon>Basidiomycota</taxon>
        <taxon>Agaricomycotina</taxon>
        <taxon>Agaricomycetes</taxon>
        <taxon>Agaricomycetidae</taxon>
        <taxon>Agaricales</taxon>
        <taxon>Agaricineae</taxon>
        <taxon>Psathyrellaceae</taxon>
        <taxon>Coprinopsis</taxon>
    </lineage>
</organism>
<dbReference type="AlphaFoldDB" id="A0A5C3KYF9"/>
<dbReference type="Gene3D" id="1.10.630.10">
    <property type="entry name" value="Cytochrome P450"/>
    <property type="match status" value="1"/>
</dbReference>
<dbReference type="GO" id="GO:0005506">
    <property type="term" value="F:iron ion binding"/>
    <property type="evidence" value="ECO:0007669"/>
    <property type="project" value="InterPro"/>
</dbReference>
<dbReference type="OrthoDB" id="2789670at2759"/>
<dbReference type="Pfam" id="PF00067">
    <property type="entry name" value="p450"/>
    <property type="match status" value="1"/>
</dbReference>